<evidence type="ECO:0000256" key="1">
    <source>
        <dbReference type="ARBA" id="ARBA00012493"/>
    </source>
</evidence>
<keyword evidence="3" id="KW-0548">Nucleotidyltransferase</keyword>
<evidence type="ECO:0000256" key="2">
    <source>
        <dbReference type="ARBA" id="ARBA00022679"/>
    </source>
</evidence>
<evidence type="ECO:0000256" key="9">
    <source>
        <dbReference type="ARBA" id="ARBA00048173"/>
    </source>
</evidence>
<keyword evidence="4" id="KW-0479">Metal-binding</keyword>
<keyword evidence="5" id="KW-0460">Magnesium</keyword>
<evidence type="ECO:0000256" key="5">
    <source>
        <dbReference type="ARBA" id="ARBA00022842"/>
    </source>
</evidence>
<dbReference type="PRINTS" id="PR00866">
    <property type="entry name" value="RNADNAPOLMS"/>
</dbReference>
<dbReference type="STRING" id="1122184.SAMN02745176_02169"/>
<sequence>MKNSKEIRRLQKTSYKEGWTYDVGVELRDNMGAHSISSAFENGEDDGKQYANNLLEKILDRNNLNLAYKKVVSNKGSHGVDGMKVDELLPYLKQNGESLKASILEGTYRPSPVRRVEIPKPDGGKRLLGIPTAIDRMIQQATAQILIPIFENIFSDSSYGFRPKRDAKQAILKSKEYIEQGYKWVVDIDLAKYFDTVNHDKLMALVAREIKDKRVLKLIRLFLQSGVMINGIVMETEEGCPQGSPISPLLGNIMLNELDKELERRGHKFCRYADDCNIYVRSRKAGERVMKSITKYLEDKLKLKVNKEKSAVDRPWKRKFLGFTFYQLNEKTGIKVHEKSVAKFKAKIKEITKRNNGWSMDYRLLKLRQLIIGWINYFGIADMVRLVKSLDEWIRRRIRMCFWKQWKKIKTKYYNLKKLGASEEKAWQYANTRKSYWRISNSPILSTSLTNVYLEKIGYTSIYKRYKLVH</sequence>
<dbReference type="PANTHER" id="PTHR34047">
    <property type="entry name" value="NUCLEAR INTRON MATURASE 1, MITOCHONDRIAL-RELATED"/>
    <property type="match status" value="1"/>
</dbReference>
<dbReference type="GO" id="GO:0051607">
    <property type="term" value="P:defense response to virus"/>
    <property type="evidence" value="ECO:0007669"/>
    <property type="project" value="UniProtKB-KW"/>
</dbReference>
<dbReference type="CDD" id="cd01651">
    <property type="entry name" value="RT_G2_intron"/>
    <property type="match status" value="1"/>
</dbReference>
<dbReference type="Pfam" id="PF00078">
    <property type="entry name" value="RVT_1"/>
    <property type="match status" value="1"/>
</dbReference>
<dbReference type="EMBL" id="FQZS01000014">
    <property type="protein sequence ID" value="SHJ03808.1"/>
    <property type="molecule type" value="Genomic_DNA"/>
</dbReference>
<dbReference type="GO" id="GO:0003723">
    <property type="term" value="F:RNA binding"/>
    <property type="evidence" value="ECO:0007669"/>
    <property type="project" value="InterPro"/>
</dbReference>
<dbReference type="PANTHER" id="PTHR34047:SF8">
    <property type="entry name" value="PROTEIN YKFC"/>
    <property type="match status" value="1"/>
</dbReference>
<evidence type="ECO:0000256" key="8">
    <source>
        <dbReference type="ARBA" id="ARBA00034120"/>
    </source>
</evidence>
<dbReference type="InterPro" id="IPR030931">
    <property type="entry name" value="Group_II_RT_mat"/>
</dbReference>
<evidence type="ECO:0000256" key="4">
    <source>
        <dbReference type="ARBA" id="ARBA00022723"/>
    </source>
</evidence>
<gene>
    <name evidence="11" type="ORF">SAMN02745176_02169</name>
</gene>
<dbReference type="SUPFAM" id="SSF56672">
    <property type="entry name" value="DNA/RNA polymerases"/>
    <property type="match status" value="1"/>
</dbReference>
<evidence type="ECO:0000313" key="11">
    <source>
        <dbReference type="EMBL" id="SHJ03808.1"/>
    </source>
</evidence>
<evidence type="ECO:0000313" key="12">
    <source>
        <dbReference type="Proteomes" id="UP000184442"/>
    </source>
</evidence>
<evidence type="ECO:0000256" key="6">
    <source>
        <dbReference type="ARBA" id="ARBA00022918"/>
    </source>
</evidence>
<protein>
    <recommendedName>
        <fullName evidence="1">RNA-directed DNA polymerase</fullName>
        <ecNumber evidence="1">2.7.7.49</ecNumber>
    </recommendedName>
</protein>
<accession>A0A1M6G1G2</accession>
<keyword evidence="12" id="KW-1185">Reference proteome</keyword>
<keyword evidence="2" id="KW-0808">Transferase</keyword>
<dbReference type="EC" id="2.7.7.49" evidence="1"/>
<keyword evidence="6 11" id="KW-0695">RNA-directed DNA polymerase</keyword>
<name>A0A1M6G1G2_9FIRM</name>
<comment type="catalytic activity">
    <reaction evidence="9">
        <text>DNA(n) + a 2'-deoxyribonucleoside 5'-triphosphate = DNA(n+1) + diphosphate</text>
        <dbReference type="Rhea" id="RHEA:22508"/>
        <dbReference type="Rhea" id="RHEA-COMP:17339"/>
        <dbReference type="Rhea" id="RHEA-COMP:17340"/>
        <dbReference type="ChEBI" id="CHEBI:33019"/>
        <dbReference type="ChEBI" id="CHEBI:61560"/>
        <dbReference type="ChEBI" id="CHEBI:173112"/>
        <dbReference type="EC" id="2.7.7.49"/>
    </reaction>
</comment>
<dbReference type="GO" id="GO:0003964">
    <property type="term" value="F:RNA-directed DNA polymerase activity"/>
    <property type="evidence" value="ECO:0007669"/>
    <property type="project" value="UniProtKB-KW"/>
</dbReference>
<dbReference type="InterPro" id="IPR000123">
    <property type="entry name" value="Reverse_transcriptase_msDNA"/>
</dbReference>
<dbReference type="InterPro" id="IPR051083">
    <property type="entry name" value="GrpII_Intron_Splice-Mob/Def"/>
</dbReference>
<evidence type="ECO:0000256" key="3">
    <source>
        <dbReference type="ARBA" id="ARBA00022695"/>
    </source>
</evidence>
<dbReference type="PROSITE" id="PS50878">
    <property type="entry name" value="RT_POL"/>
    <property type="match status" value="1"/>
</dbReference>
<dbReference type="Proteomes" id="UP000184442">
    <property type="component" value="Unassembled WGS sequence"/>
</dbReference>
<proteinExistence type="inferred from homology"/>
<dbReference type="Pfam" id="PF08388">
    <property type="entry name" value="GIIM"/>
    <property type="match status" value="1"/>
</dbReference>
<dbReference type="InterPro" id="IPR043128">
    <property type="entry name" value="Rev_trsase/Diguanyl_cyclase"/>
</dbReference>
<dbReference type="NCBIfam" id="TIGR04416">
    <property type="entry name" value="group_II_RT_mat"/>
    <property type="match status" value="1"/>
</dbReference>
<evidence type="ECO:0000256" key="7">
    <source>
        <dbReference type="ARBA" id="ARBA00023118"/>
    </source>
</evidence>
<dbReference type="InterPro" id="IPR043502">
    <property type="entry name" value="DNA/RNA_pol_sf"/>
</dbReference>
<dbReference type="AlphaFoldDB" id="A0A1M6G1G2"/>
<feature type="domain" description="Reverse transcriptase" evidence="10">
    <location>
        <begin position="99"/>
        <end position="325"/>
    </location>
</feature>
<dbReference type="Gene3D" id="3.30.70.270">
    <property type="match status" value="1"/>
</dbReference>
<dbReference type="InterPro" id="IPR000477">
    <property type="entry name" value="RT_dom"/>
</dbReference>
<dbReference type="RefSeq" id="WP_073026220.1">
    <property type="nucleotide sequence ID" value="NZ_FQZS01000014.1"/>
</dbReference>
<evidence type="ECO:0000259" key="10">
    <source>
        <dbReference type="PROSITE" id="PS50878"/>
    </source>
</evidence>
<dbReference type="GO" id="GO:0046872">
    <property type="term" value="F:metal ion binding"/>
    <property type="evidence" value="ECO:0007669"/>
    <property type="project" value="UniProtKB-KW"/>
</dbReference>
<dbReference type="OrthoDB" id="9793236at2"/>
<keyword evidence="7" id="KW-0051">Antiviral defense</keyword>
<dbReference type="InterPro" id="IPR013597">
    <property type="entry name" value="Mat_intron_G2"/>
</dbReference>
<organism evidence="11 12">
    <name type="scientific">Lutispora thermophila DSM 19022</name>
    <dbReference type="NCBI Taxonomy" id="1122184"/>
    <lineage>
        <taxon>Bacteria</taxon>
        <taxon>Bacillati</taxon>
        <taxon>Bacillota</taxon>
        <taxon>Clostridia</taxon>
        <taxon>Lutisporales</taxon>
        <taxon>Lutisporaceae</taxon>
        <taxon>Lutispora</taxon>
    </lineage>
</organism>
<reference evidence="11 12" key="1">
    <citation type="submission" date="2016-11" db="EMBL/GenBank/DDBJ databases">
        <authorList>
            <person name="Jaros S."/>
            <person name="Januszkiewicz K."/>
            <person name="Wedrychowicz H."/>
        </authorList>
    </citation>
    <scope>NUCLEOTIDE SEQUENCE [LARGE SCALE GENOMIC DNA]</scope>
    <source>
        <strain evidence="11 12">DSM 19022</strain>
    </source>
</reference>
<comment type="similarity">
    <text evidence="8">Belongs to the bacterial reverse transcriptase family.</text>
</comment>